<gene>
    <name evidence="1" type="ORF">LOD99_4318</name>
</gene>
<reference evidence="1 2" key="1">
    <citation type="journal article" date="2023" name="BMC Biol.">
        <title>The compact genome of the sponge Oopsacas minuta (Hexactinellida) is lacking key metazoan core genes.</title>
        <authorList>
            <person name="Santini S."/>
            <person name="Schenkelaars Q."/>
            <person name="Jourda C."/>
            <person name="Duchesne M."/>
            <person name="Belahbib H."/>
            <person name="Rocher C."/>
            <person name="Selva M."/>
            <person name="Riesgo A."/>
            <person name="Vervoort M."/>
            <person name="Leys S.P."/>
            <person name="Kodjabachian L."/>
            <person name="Le Bivic A."/>
            <person name="Borchiellini C."/>
            <person name="Claverie J.M."/>
            <person name="Renard E."/>
        </authorList>
    </citation>
    <scope>NUCLEOTIDE SEQUENCE [LARGE SCALE GENOMIC DNA]</scope>
    <source>
        <strain evidence="1">SPO-2</strain>
    </source>
</reference>
<name>A0AAV7JUA7_9METZ</name>
<sequence length="346" mass="39817">MSVKQLQKRKRLRKGRITYRKRKQKLTDGKIIEQFYEVGSETDVSIDCPLFELPPSISCQEMKDAILPQDFLSKMCVTKLTASKDVISRLEELKFVEYNFISEKVESENEDLGHLDGELCYSKSSKRKRIMNKRKTVSDSLFPSDTESNEEYPSVETDLFSTEINPTTSIKGPDPAPYRTPVKYSYSSLKVSQTDINTKPKMSEITNLDADDEESTFESIISKPEQTDATMRDLPAHNRMKDKRNLLRDPELVNSIITQFVESSQNQLAISTRIDKFGFRVIRCLSLAHGVKVKLLEHCHFGWCPLLLRTARSRVGEKELWEPMLNLLKQESKGYSRKSKSRHTTS</sequence>
<dbReference type="EMBL" id="JAKMXF010000298">
    <property type="protein sequence ID" value="KAI6652533.1"/>
    <property type="molecule type" value="Genomic_DNA"/>
</dbReference>
<proteinExistence type="predicted"/>
<comment type="caution">
    <text evidence="1">The sequence shown here is derived from an EMBL/GenBank/DDBJ whole genome shotgun (WGS) entry which is preliminary data.</text>
</comment>
<protein>
    <submittedName>
        <fullName evidence="1">Uncharacterized protein</fullName>
    </submittedName>
</protein>
<dbReference type="AlphaFoldDB" id="A0AAV7JUA7"/>
<organism evidence="1 2">
    <name type="scientific">Oopsacas minuta</name>
    <dbReference type="NCBI Taxonomy" id="111878"/>
    <lineage>
        <taxon>Eukaryota</taxon>
        <taxon>Metazoa</taxon>
        <taxon>Porifera</taxon>
        <taxon>Hexactinellida</taxon>
        <taxon>Hexasterophora</taxon>
        <taxon>Lyssacinosida</taxon>
        <taxon>Leucopsacidae</taxon>
        <taxon>Oopsacas</taxon>
    </lineage>
</organism>
<evidence type="ECO:0000313" key="2">
    <source>
        <dbReference type="Proteomes" id="UP001165289"/>
    </source>
</evidence>
<keyword evidence="2" id="KW-1185">Reference proteome</keyword>
<accession>A0AAV7JUA7</accession>
<dbReference type="Proteomes" id="UP001165289">
    <property type="component" value="Unassembled WGS sequence"/>
</dbReference>
<evidence type="ECO:0000313" key="1">
    <source>
        <dbReference type="EMBL" id="KAI6652533.1"/>
    </source>
</evidence>